<reference evidence="8" key="2">
    <citation type="submission" date="2025-09" db="UniProtKB">
        <authorList>
            <consortium name="Ensembl"/>
        </authorList>
    </citation>
    <scope>IDENTIFICATION</scope>
</reference>
<evidence type="ECO:0000256" key="2">
    <source>
        <dbReference type="ARBA" id="ARBA00023130"/>
    </source>
</evidence>
<feature type="domain" description="Immunoglobulin" evidence="7">
    <location>
        <begin position="19"/>
        <end position="118"/>
    </location>
</feature>
<dbReference type="PANTHER" id="PTHR19367">
    <property type="entry name" value="T-CELL RECEPTOR ALPHA CHAIN V REGION"/>
    <property type="match status" value="1"/>
</dbReference>
<dbReference type="PANTHER" id="PTHR19367:SF18">
    <property type="entry name" value="T CELL RECEPTOR ALPHA VARIABLE 16"/>
    <property type="match status" value="1"/>
</dbReference>
<evidence type="ECO:0000313" key="8">
    <source>
        <dbReference type="Ensembl" id="ENSCCRP00000063556.1"/>
    </source>
</evidence>
<organism evidence="8 9">
    <name type="scientific">Cyprinus carpio carpio</name>
    <dbReference type="NCBI Taxonomy" id="630221"/>
    <lineage>
        <taxon>Eukaryota</taxon>
        <taxon>Metazoa</taxon>
        <taxon>Chordata</taxon>
        <taxon>Craniata</taxon>
        <taxon>Vertebrata</taxon>
        <taxon>Euteleostomi</taxon>
        <taxon>Actinopterygii</taxon>
        <taxon>Neopterygii</taxon>
        <taxon>Teleostei</taxon>
        <taxon>Ostariophysi</taxon>
        <taxon>Cypriniformes</taxon>
        <taxon>Cyprinidae</taxon>
        <taxon>Cyprininae</taxon>
        <taxon>Cyprinus</taxon>
    </lineage>
</organism>
<feature type="region of interest" description="Disordered" evidence="5">
    <location>
        <begin position="1"/>
        <end position="23"/>
    </location>
</feature>
<evidence type="ECO:0000313" key="9">
    <source>
        <dbReference type="Proteomes" id="UP001108240"/>
    </source>
</evidence>
<proteinExistence type="predicted"/>
<evidence type="ECO:0000256" key="5">
    <source>
        <dbReference type="SAM" id="MobiDB-lite"/>
    </source>
</evidence>
<dbReference type="AlphaFoldDB" id="A0A8C1DKV9"/>
<feature type="compositionally biased region" description="Basic and acidic residues" evidence="5">
    <location>
        <begin position="13"/>
        <end position="23"/>
    </location>
</feature>
<dbReference type="SMART" id="SM00409">
    <property type="entry name" value="IG"/>
    <property type="match status" value="1"/>
</dbReference>
<evidence type="ECO:0000256" key="4">
    <source>
        <dbReference type="ARBA" id="ARBA00023319"/>
    </source>
</evidence>
<dbReference type="Gene3D" id="2.60.40.10">
    <property type="entry name" value="Immunoglobulins"/>
    <property type="match status" value="1"/>
</dbReference>
<dbReference type="InterPro" id="IPR003599">
    <property type="entry name" value="Ig_sub"/>
</dbReference>
<dbReference type="GO" id="GO:0002250">
    <property type="term" value="P:adaptive immune response"/>
    <property type="evidence" value="ECO:0007669"/>
    <property type="project" value="UniProtKB-KW"/>
</dbReference>
<evidence type="ECO:0008006" key="10">
    <source>
        <dbReference type="Google" id="ProtNLM"/>
    </source>
</evidence>
<dbReference type="Ensembl" id="ENSCCRT00000068874.2">
    <property type="protein sequence ID" value="ENSCCRP00000063556.1"/>
    <property type="gene ID" value="ENSCCRG00000034146.2"/>
</dbReference>
<evidence type="ECO:0000259" key="6">
    <source>
        <dbReference type="SMART" id="SM00406"/>
    </source>
</evidence>
<dbReference type="InterPro" id="IPR051287">
    <property type="entry name" value="TCR_variable_region"/>
</dbReference>
<dbReference type="InterPro" id="IPR013783">
    <property type="entry name" value="Ig-like_fold"/>
</dbReference>
<dbReference type="InterPro" id="IPR036179">
    <property type="entry name" value="Ig-like_dom_sf"/>
</dbReference>
<sequence>MCSKTFSVSSAQDRVEQSSREMTESEEAQVILMCNYTTTSTDPYLFWYKQLPNRSPTFILNQYTTEPDFIKKYSATLNSTPRTFPLTIKNLHVSDSAVYYFYVNPYKNSNSFFTLISTSVDKVIVNVTCAKTCRRSLTAQYLSLTVHLSECVKNNGLSLKLLSLI</sequence>
<keyword evidence="2" id="KW-1064">Adaptive immunity</keyword>
<accession>A0A8C1DKV9</accession>
<reference evidence="8" key="1">
    <citation type="submission" date="2025-08" db="UniProtKB">
        <authorList>
            <consortium name="Ensembl"/>
        </authorList>
    </citation>
    <scope>IDENTIFICATION</scope>
</reference>
<keyword evidence="1" id="KW-0732">Signal</keyword>
<evidence type="ECO:0000256" key="1">
    <source>
        <dbReference type="ARBA" id="ARBA00022729"/>
    </source>
</evidence>
<evidence type="ECO:0000256" key="3">
    <source>
        <dbReference type="ARBA" id="ARBA00023170"/>
    </source>
</evidence>
<dbReference type="GeneTree" id="ENSGT01030000234557"/>
<keyword evidence="9" id="KW-1185">Reference proteome</keyword>
<dbReference type="InterPro" id="IPR013106">
    <property type="entry name" value="Ig_V-set"/>
</dbReference>
<evidence type="ECO:0000259" key="7">
    <source>
        <dbReference type="SMART" id="SM00409"/>
    </source>
</evidence>
<name>A0A8C1DKV9_CYPCA</name>
<dbReference type="Pfam" id="PF07686">
    <property type="entry name" value="V-set"/>
    <property type="match status" value="1"/>
</dbReference>
<keyword evidence="2" id="KW-0391">Immunity</keyword>
<dbReference type="SUPFAM" id="SSF48726">
    <property type="entry name" value="Immunoglobulin"/>
    <property type="match status" value="1"/>
</dbReference>
<protein>
    <recommendedName>
        <fullName evidence="10">Ig-like domain-containing protein</fullName>
    </recommendedName>
</protein>
<keyword evidence="4" id="KW-0393">Immunoglobulin domain</keyword>
<feature type="domain" description="Immunoglobulin V-set" evidence="6">
    <location>
        <begin position="29"/>
        <end position="103"/>
    </location>
</feature>
<keyword evidence="3" id="KW-0675">Receptor</keyword>
<feature type="compositionally biased region" description="Polar residues" evidence="5">
    <location>
        <begin position="1"/>
        <end position="12"/>
    </location>
</feature>
<dbReference type="Proteomes" id="UP001108240">
    <property type="component" value="Unplaced"/>
</dbReference>
<dbReference type="SMART" id="SM00406">
    <property type="entry name" value="IGv"/>
    <property type="match status" value="1"/>
</dbReference>